<dbReference type="Pfam" id="PF00328">
    <property type="entry name" value="His_Phos_2"/>
    <property type="match status" value="1"/>
</dbReference>
<dbReference type="Proteomes" id="UP000015105">
    <property type="component" value="Chromosome 3D"/>
</dbReference>
<keyword evidence="7" id="KW-0418">Kinase</keyword>
<evidence type="ECO:0000256" key="6">
    <source>
        <dbReference type="ARBA" id="ARBA00022741"/>
    </source>
</evidence>
<reference evidence="9" key="4">
    <citation type="submission" date="2019-03" db="UniProtKB">
        <authorList>
            <consortium name="EnsemblPlants"/>
        </authorList>
    </citation>
    <scope>IDENTIFICATION</scope>
</reference>
<reference evidence="9" key="5">
    <citation type="journal article" date="2021" name="G3 (Bethesda)">
        <title>Aegilops tauschii genome assembly Aet v5.0 features greater sequence contiguity and improved annotation.</title>
        <authorList>
            <person name="Wang L."/>
            <person name="Zhu T."/>
            <person name="Rodriguez J.C."/>
            <person name="Deal K.R."/>
            <person name="Dubcovsky J."/>
            <person name="McGuire P.E."/>
            <person name="Lux T."/>
            <person name="Spannagl M."/>
            <person name="Mayer K.F.X."/>
            <person name="Baldrich P."/>
            <person name="Meyers B.C."/>
            <person name="Huo N."/>
            <person name="Gu Y.Q."/>
            <person name="Zhou H."/>
            <person name="Devos K.M."/>
            <person name="Bennetzen J.L."/>
            <person name="Unver T."/>
            <person name="Budak H."/>
            <person name="Gulick P.J."/>
            <person name="Galiba G."/>
            <person name="Kalapos B."/>
            <person name="Nelson D.R."/>
            <person name="Li P."/>
            <person name="You F.M."/>
            <person name="Luo M.C."/>
            <person name="Dvorak J."/>
        </authorList>
    </citation>
    <scope>NUCLEOTIDE SEQUENCE [LARGE SCALE GENOMIC DNA]</scope>
    <source>
        <strain evidence="9">cv. AL8/78</strain>
    </source>
</reference>
<comment type="similarity">
    <text evidence="2">Belongs to the histidine acid phosphatase family. VIP1 subfamily.</text>
</comment>
<reference evidence="10" key="2">
    <citation type="journal article" date="2017" name="Nat. Plants">
        <title>The Aegilops tauschii genome reveals multiple impacts of transposons.</title>
        <authorList>
            <person name="Zhao G."/>
            <person name="Zou C."/>
            <person name="Li K."/>
            <person name="Wang K."/>
            <person name="Li T."/>
            <person name="Gao L."/>
            <person name="Zhang X."/>
            <person name="Wang H."/>
            <person name="Yang Z."/>
            <person name="Liu X."/>
            <person name="Jiang W."/>
            <person name="Mao L."/>
            <person name="Kong X."/>
            <person name="Jiao Y."/>
            <person name="Jia J."/>
        </authorList>
    </citation>
    <scope>NUCLEOTIDE SEQUENCE [LARGE SCALE GENOMIC DNA]</scope>
    <source>
        <strain evidence="10">cv. AL8/78</strain>
    </source>
</reference>
<dbReference type="GO" id="GO:0005524">
    <property type="term" value="F:ATP binding"/>
    <property type="evidence" value="ECO:0007669"/>
    <property type="project" value="UniProtKB-KW"/>
</dbReference>
<accession>A0A453FNW0</accession>
<evidence type="ECO:0000256" key="1">
    <source>
        <dbReference type="ARBA" id="ARBA00004514"/>
    </source>
</evidence>
<evidence type="ECO:0000256" key="5">
    <source>
        <dbReference type="ARBA" id="ARBA00022679"/>
    </source>
</evidence>
<proteinExistence type="inferred from homology"/>
<keyword evidence="4" id="KW-0963">Cytoplasm</keyword>
<dbReference type="InterPro" id="IPR033379">
    <property type="entry name" value="Acid_Pase_AS"/>
</dbReference>
<dbReference type="InterPro" id="IPR029033">
    <property type="entry name" value="His_PPase_superfam"/>
</dbReference>
<dbReference type="PROSITE" id="PS00616">
    <property type="entry name" value="HIS_ACID_PHOSPHAT_1"/>
    <property type="match status" value="1"/>
</dbReference>
<keyword evidence="5" id="KW-0808">Transferase</keyword>
<dbReference type="Gene3D" id="3.40.50.1240">
    <property type="entry name" value="Phosphoglycerate mutase-like"/>
    <property type="match status" value="1"/>
</dbReference>
<evidence type="ECO:0000313" key="9">
    <source>
        <dbReference type="EnsemblPlants" id="AET3Gv20731000.33"/>
    </source>
</evidence>
<keyword evidence="10" id="KW-1185">Reference proteome</keyword>
<keyword evidence="6" id="KW-0547">Nucleotide-binding</keyword>
<evidence type="ECO:0000256" key="4">
    <source>
        <dbReference type="ARBA" id="ARBA00022490"/>
    </source>
</evidence>
<keyword evidence="8" id="KW-0067">ATP-binding</keyword>
<evidence type="ECO:0000256" key="2">
    <source>
        <dbReference type="ARBA" id="ARBA00005609"/>
    </source>
</evidence>
<evidence type="ECO:0000256" key="3">
    <source>
        <dbReference type="ARBA" id="ARBA00012893"/>
    </source>
</evidence>
<reference evidence="10" key="1">
    <citation type="journal article" date="2014" name="Science">
        <title>Ancient hybridizations among the ancestral genomes of bread wheat.</title>
        <authorList>
            <consortium name="International Wheat Genome Sequencing Consortium,"/>
            <person name="Marcussen T."/>
            <person name="Sandve S.R."/>
            <person name="Heier L."/>
            <person name="Spannagl M."/>
            <person name="Pfeifer M."/>
            <person name="Jakobsen K.S."/>
            <person name="Wulff B.B."/>
            <person name="Steuernagel B."/>
            <person name="Mayer K.F."/>
            <person name="Olsen O.A."/>
        </authorList>
    </citation>
    <scope>NUCLEOTIDE SEQUENCE [LARGE SCALE GENOMIC DNA]</scope>
    <source>
        <strain evidence="10">cv. AL8/78</strain>
    </source>
</reference>
<dbReference type="PANTHER" id="PTHR12750">
    <property type="entry name" value="DIPHOSPHOINOSITOL PENTAKISPHOSPHATE KINASE"/>
    <property type="match status" value="1"/>
</dbReference>
<evidence type="ECO:0000313" key="10">
    <source>
        <dbReference type="Proteomes" id="UP000015105"/>
    </source>
</evidence>
<dbReference type="GO" id="GO:0005829">
    <property type="term" value="C:cytosol"/>
    <property type="evidence" value="ECO:0007669"/>
    <property type="project" value="UniProtKB-SubCell"/>
</dbReference>
<dbReference type="Gramene" id="AET3Gv20731000.33">
    <property type="protein sequence ID" value="AET3Gv20731000.33"/>
    <property type="gene ID" value="AET3Gv20731000"/>
</dbReference>
<dbReference type="AlphaFoldDB" id="A0A453FNW0"/>
<dbReference type="EC" id="2.7.4.24" evidence="3"/>
<sequence length="177" mass="20044">AQKSVVHLILVGECFHNSRYYDDAACILRKMFLDEKAPHIYTIPAHLPWRISEPAQPSDAVRNREQGTVGIPTQSEELRCVIAVIRHGDRTPKQKVKLKITQEKLLKLMLKYNGGKAHAEAKLKSALQLQDLLDATRILVPRARSGRESDSDAEVEHAEKLRQVRAVLEEVFIGKYS</sequence>
<dbReference type="GO" id="GO:0032958">
    <property type="term" value="P:inositol phosphate biosynthetic process"/>
    <property type="evidence" value="ECO:0007669"/>
    <property type="project" value="TreeGrafter"/>
</dbReference>
<dbReference type="InterPro" id="IPR000560">
    <property type="entry name" value="His_Pase_clade-2"/>
</dbReference>
<dbReference type="GO" id="GO:0000828">
    <property type="term" value="F:inositol hexakisphosphate kinase activity"/>
    <property type="evidence" value="ECO:0007669"/>
    <property type="project" value="UniProtKB-ARBA"/>
</dbReference>
<dbReference type="GO" id="GO:0033857">
    <property type="term" value="F:5-diphosphoinositol pentakisphosphate 1-kinase activity"/>
    <property type="evidence" value="ECO:0007669"/>
    <property type="project" value="TreeGrafter"/>
</dbReference>
<dbReference type="PANTHER" id="PTHR12750:SF15">
    <property type="entry name" value="INOSITOL HEXAKISPHOSPHATE AND DIPHOSPHOINOSITOL-PENTAKISPHOSPHATE KINASE"/>
    <property type="match status" value="1"/>
</dbReference>
<dbReference type="GO" id="GO:0006020">
    <property type="term" value="P:inositol metabolic process"/>
    <property type="evidence" value="ECO:0007669"/>
    <property type="project" value="TreeGrafter"/>
</dbReference>
<comment type="subcellular location">
    <subcellularLocation>
        <location evidence="1">Cytoplasm</location>
        <location evidence="1">Cytosol</location>
    </subcellularLocation>
</comment>
<evidence type="ECO:0000256" key="7">
    <source>
        <dbReference type="ARBA" id="ARBA00022777"/>
    </source>
</evidence>
<dbReference type="InterPro" id="IPR037446">
    <property type="entry name" value="His_Pase_VIP1"/>
</dbReference>
<evidence type="ECO:0000256" key="8">
    <source>
        <dbReference type="ARBA" id="ARBA00022840"/>
    </source>
</evidence>
<dbReference type="EnsemblPlants" id="AET3Gv20731000.33">
    <property type="protein sequence ID" value="AET3Gv20731000.33"/>
    <property type="gene ID" value="AET3Gv20731000"/>
</dbReference>
<dbReference type="SUPFAM" id="SSF53254">
    <property type="entry name" value="Phosphoglycerate mutase-like"/>
    <property type="match status" value="1"/>
</dbReference>
<reference evidence="9" key="3">
    <citation type="journal article" date="2017" name="Nature">
        <title>Genome sequence of the progenitor of the wheat D genome Aegilops tauschii.</title>
        <authorList>
            <person name="Luo M.C."/>
            <person name="Gu Y.Q."/>
            <person name="Puiu D."/>
            <person name="Wang H."/>
            <person name="Twardziok S.O."/>
            <person name="Deal K.R."/>
            <person name="Huo N."/>
            <person name="Zhu T."/>
            <person name="Wang L."/>
            <person name="Wang Y."/>
            <person name="McGuire P.E."/>
            <person name="Liu S."/>
            <person name="Long H."/>
            <person name="Ramasamy R.K."/>
            <person name="Rodriguez J.C."/>
            <person name="Van S.L."/>
            <person name="Yuan L."/>
            <person name="Wang Z."/>
            <person name="Xia Z."/>
            <person name="Xiao L."/>
            <person name="Anderson O.D."/>
            <person name="Ouyang S."/>
            <person name="Liang Y."/>
            <person name="Zimin A.V."/>
            <person name="Pertea G."/>
            <person name="Qi P."/>
            <person name="Bennetzen J.L."/>
            <person name="Dai X."/>
            <person name="Dawson M.W."/>
            <person name="Muller H.G."/>
            <person name="Kugler K."/>
            <person name="Rivarola-Duarte L."/>
            <person name="Spannagl M."/>
            <person name="Mayer K.F.X."/>
            <person name="Lu F.H."/>
            <person name="Bevan M.W."/>
            <person name="Leroy P."/>
            <person name="Li P."/>
            <person name="You F.M."/>
            <person name="Sun Q."/>
            <person name="Liu Z."/>
            <person name="Lyons E."/>
            <person name="Wicker T."/>
            <person name="Salzberg S.L."/>
            <person name="Devos K.M."/>
            <person name="Dvorak J."/>
        </authorList>
    </citation>
    <scope>NUCLEOTIDE SEQUENCE [LARGE SCALE GENOMIC DNA]</scope>
    <source>
        <strain evidence="9">cv. AL8/78</strain>
    </source>
</reference>
<protein>
    <recommendedName>
        <fullName evidence="3">diphosphoinositol-pentakisphosphate 1-kinase</fullName>
        <ecNumber evidence="3">2.7.4.24</ecNumber>
    </recommendedName>
</protein>
<name>A0A453FNW0_AEGTS</name>
<organism evidence="9 10">
    <name type="scientific">Aegilops tauschii subsp. strangulata</name>
    <name type="common">Goatgrass</name>
    <dbReference type="NCBI Taxonomy" id="200361"/>
    <lineage>
        <taxon>Eukaryota</taxon>
        <taxon>Viridiplantae</taxon>
        <taxon>Streptophyta</taxon>
        <taxon>Embryophyta</taxon>
        <taxon>Tracheophyta</taxon>
        <taxon>Spermatophyta</taxon>
        <taxon>Magnoliopsida</taxon>
        <taxon>Liliopsida</taxon>
        <taxon>Poales</taxon>
        <taxon>Poaceae</taxon>
        <taxon>BOP clade</taxon>
        <taxon>Pooideae</taxon>
        <taxon>Triticodae</taxon>
        <taxon>Triticeae</taxon>
        <taxon>Triticinae</taxon>
        <taxon>Aegilops</taxon>
    </lineage>
</organism>